<evidence type="ECO:0000259" key="2">
    <source>
        <dbReference type="PROSITE" id="PS50234"/>
    </source>
</evidence>
<dbReference type="Pfam" id="PF00092">
    <property type="entry name" value="VWA"/>
    <property type="match status" value="1"/>
</dbReference>
<dbReference type="PANTHER" id="PTHR22550:SF18">
    <property type="entry name" value="VWFA DOMAIN-CONTAINING PROTEIN"/>
    <property type="match status" value="1"/>
</dbReference>
<sequence length="339" mass="36173">MISLAAPWALVLLPLPVLVWRLMPPHREREQALRFPFFRHVTAAAGAEARAGAVVLTRPRLAMIAAILCWALVVLALARPERVGAPVSMERAARDVVLAIDISGSMDARDFATPDGTTKQRFAGVRDVVQAFVAGRDGDRMALIVFGTAAYLQAPLTDDLDTISELLDRTEVGMAGPHTALGDAIGLSIRTFETSEIEQRLLILLSDGSDTASRMSPINAAEIAADRGVEIFSIGVGDPDATGENRVDLVTLQAIADRTGGAYFFAEDEGALQAVYDRIDALAPREVETLSYRPRRSLSWVALGLAALIGCISVALLHVIAARRRAGSRQTADPGGVSA</sequence>
<dbReference type="InterPro" id="IPR002035">
    <property type="entry name" value="VWF_A"/>
</dbReference>
<accession>A0A2S0MT64</accession>
<evidence type="ECO:0000313" key="3">
    <source>
        <dbReference type="EMBL" id="AVO39075.1"/>
    </source>
</evidence>
<dbReference type="RefSeq" id="WP_106473385.1">
    <property type="nucleotide sequence ID" value="NZ_CP027665.1"/>
</dbReference>
<dbReference type="Gene3D" id="3.40.50.410">
    <property type="entry name" value="von Willebrand factor, type A domain"/>
    <property type="match status" value="1"/>
</dbReference>
<reference evidence="4" key="1">
    <citation type="submission" date="2018-03" db="EMBL/GenBank/DDBJ databases">
        <title>Genomic analysis of the strain SH-1 isolated from shrimp intestine.</title>
        <authorList>
            <person name="Kim Y.-S."/>
            <person name="Kim S.-E."/>
            <person name="Kim K.-H."/>
        </authorList>
    </citation>
    <scope>NUCLEOTIDE SEQUENCE [LARGE SCALE GENOMIC DNA]</scope>
    <source>
        <strain evidence="4">SH-1</strain>
    </source>
</reference>
<proteinExistence type="predicted"/>
<dbReference type="AlphaFoldDB" id="A0A2S0MT64"/>
<dbReference type="PROSITE" id="PS50234">
    <property type="entry name" value="VWFA"/>
    <property type="match status" value="1"/>
</dbReference>
<organism evidence="3 4">
    <name type="scientific">Pukyongiella litopenaei</name>
    <dbReference type="NCBI Taxonomy" id="2605946"/>
    <lineage>
        <taxon>Bacteria</taxon>
        <taxon>Pseudomonadati</taxon>
        <taxon>Pseudomonadota</taxon>
        <taxon>Alphaproteobacteria</taxon>
        <taxon>Rhodobacterales</taxon>
        <taxon>Paracoccaceae</taxon>
        <taxon>Pukyongiella</taxon>
    </lineage>
</organism>
<evidence type="ECO:0000256" key="1">
    <source>
        <dbReference type="SAM" id="Phobius"/>
    </source>
</evidence>
<evidence type="ECO:0000313" key="4">
    <source>
        <dbReference type="Proteomes" id="UP000237655"/>
    </source>
</evidence>
<feature type="domain" description="VWFA" evidence="2">
    <location>
        <begin position="95"/>
        <end position="279"/>
    </location>
</feature>
<keyword evidence="1" id="KW-0812">Transmembrane</keyword>
<dbReference type="Proteomes" id="UP000237655">
    <property type="component" value="Chromosome"/>
</dbReference>
<dbReference type="InterPro" id="IPR050768">
    <property type="entry name" value="UPF0353/GerABKA_families"/>
</dbReference>
<keyword evidence="1" id="KW-1133">Transmembrane helix</keyword>
<keyword evidence="1" id="KW-0472">Membrane</keyword>
<dbReference type="KEGG" id="thas:C6Y53_16055"/>
<dbReference type="SUPFAM" id="SSF53300">
    <property type="entry name" value="vWA-like"/>
    <property type="match status" value="1"/>
</dbReference>
<dbReference type="InterPro" id="IPR036465">
    <property type="entry name" value="vWFA_dom_sf"/>
</dbReference>
<dbReference type="EMBL" id="CP027665">
    <property type="protein sequence ID" value="AVO39075.1"/>
    <property type="molecule type" value="Genomic_DNA"/>
</dbReference>
<feature type="transmembrane region" description="Helical" evidence="1">
    <location>
        <begin position="300"/>
        <end position="321"/>
    </location>
</feature>
<gene>
    <name evidence="3" type="ORF">C6Y53_16055</name>
</gene>
<feature type="transmembrane region" description="Helical" evidence="1">
    <location>
        <begin position="61"/>
        <end position="78"/>
    </location>
</feature>
<keyword evidence="4" id="KW-1185">Reference proteome</keyword>
<protein>
    <submittedName>
        <fullName evidence="3">VWA domain-containing protein</fullName>
    </submittedName>
</protein>
<dbReference type="PANTHER" id="PTHR22550">
    <property type="entry name" value="SPORE GERMINATION PROTEIN"/>
    <property type="match status" value="1"/>
</dbReference>
<dbReference type="SMART" id="SM00327">
    <property type="entry name" value="VWA"/>
    <property type="match status" value="1"/>
</dbReference>
<name>A0A2S0MT64_9RHOB</name>